<keyword evidence="3" id="KW-1185">Reference proteome</keyword>
<feature type="compositionally biased region" description="Basic and acidic residues" evidence="1">
    <location>
        <begin position="60"/>
        <end position="83"/>
    </location>
</feature>
<evidence type="ECO:0000256" key="1">
    <source>
        <dbReference type="SAM" id="MobiDB-lite"/>
    </source>
</evidence>
<name>A0A8J5T9W5_HOMAM</name>
<evidence type="ECO:0000313" key="2">
    <source>
        <dbReference type="EMBL" id="KAG7171497.1"/>
    </source>
</evidence>
<evidence type="ECO:0000313" key="3">
    <source>
        <dbReference type="Proteomes" id="UP000747542"/>
    </source>
</evidence>
<dbReference type="Proteomes" id="UP000747542">
    <property type="component" value="Unassembled WGS sequence"/>
</dbReference>
<gene>
    <name evidence="2" type="ORF">Hamer_G018618</name>
</gene>
<sequence length="206" mass="23315">MGGMKEEAGEEREGVEKRRVGRGCMCKAATMTITQEEDKTTGHVNVSEFGSRTPRTHHGGGGDEREEEETRGRRRRREEGGGDEREEEEETRGRRRRREGGEDERKEEEEEEKRKTHTYTKYTNYTFKTSAMPMPLTSPPPLINESSAAPNLNKALYTMKKVHDKLAHVECFVCGSQAGVVLWAMCGTQAGVVLKLVWYSSWCGIV</sequence>
<reference evidence="2" key="1">
    <citation type="journal article" date="2021" name="Sci. Adv.">
        <title>The American lobster genome reveals insights on longevity, neural, and immune adaptations.</title>
        <authorList>
            <person name="Polinski J.M."/>
            <person name="Zimin A.V."/>
            <person name="Clark K.F."/>
            <person name="Kohn A.B."/>
            <person name="Sadowski N."/>
            <person name="Timp W."/>
            <person name="Ptitsyn A."/>
            <person name="Khanna P."/>
            <person name="Romanova D.Y."/>
            <person name="Williams P."/>
            <person name="Greenwood S.J."/>
            <person name="Moroz L.L."/>
            <person name="Walt D.R."/>
            <person name="Bodnar A.G."/>
        </authorList>
    </citation>
    <scope>NUCLEOTIDE SEQUENCE</scope>
    <source>
        <strain evidence="2">GMGI-L3</strain>
    </source>
</reference>
<organism evidence="2 3">
    <name type="scientific">Homarus americanus</name>
    <name type="common">American lobster</name>
    <dbReference type="NCBI Taxonomy" id="6706"/>
    <lineage>
        <taxon>Eukaryota</taxon>
        <taxon>Metazoa</taxon>
        <taxon>Ecdysozoa</taxon>
        <taxon>Arthropoda</taxon>
        <taxon>Crustacea</taxon>
        <taxon>Multicrustacea</taxon>
        <taxon>Malacostraca</taxon>
        <taxon>Eumalacostraca</taxon>
        <taxon>Eucarida</taxon>
        <taxon>Decapoda</taxon>
        <taxon>Pleocyemata</taxon>
        <taxon>Astacidea</taxon>
        <taxon>Nephropoidea</taxon>
        <taxon>Nephropidae</taxon>
        <taxon>Homarus</taxon>
    </lineage>
</organism>
<accession>A0A8J5T9W5</accession>
<proteinExistence type="predicted"/>
<dbReference type="AlphaFoldDB" id="A0A8J5T9W5"/>
<feature type="region of interest" description="Disordered" evidence="1">
    <location>
        <begin position="1"/>
        <end position="117"/>
    </location>
</feature>
<protein>
    <submittedName>
        <fullName evidence="2">Uncharacterized protein</fullName>
    </submittedName>
</protein>
<comment type="caution">
    <text evidence="2">The sequence shown here is derived from an EMBL/GenBank/DDBJ whole genome shotgun (WGS) entry which is preliminary data.</text>
</comment>
<dbReference type="EMBL" id="JAHLQT010012106">
    <property type="protein sequence ID" value="KAG7171497.1"/>
    <property type="molecule type" value="Genomic_DNA"/>
</dbReference>
<feature type="compositionally biased region" description="Basic and acidic residues" evidence="1">
    <location>
        <begin position="1"/>
        <end position="18"/>
    </location>
</feature>